<reference evidence="2 3" key="1">
    <citation type="submission" date="2016-07" db="EMBL/GenBank/DDBJ databases">
        <title>Pervasive Adenine N6-methylation of Active Genes in Fungi.</title>
        <authorList>
            <consortium name="DOE Joint Genome Institute"/>
            <person name="Mondo S.J."/>
            <person name="Dannebaum R.O."/>
            <person name="Kuo R.C."/>
            <person name="Labutti K."/>
            <person name="Haridas S."/>
            <person name="Kuo A."/>
            <person name="Salamov A."/>
            <person name="Ahrendt S.R."/>
            <person name="Lipzen A."/>
            <person name="Sullivan W."/>
            <person name="Andreopoulos W.B."/>
            <person name="Clum A."/>
            <person name="Lindquist E."/>
            <person name="Daum C."/>
            <person name="Ramamoorthy G.K."/>
            <person name="Gryganskyi A."/>
            <person name="Culley D."/>
            <person name="Magnuson J.K."/>
            <person name="James T.Y."/>
            <person name="O'Malley M.A."/>
            <person name="Stajich J.E."/>
            <person name="Spatafora J.W."/>
            <person name="Visel A."/>
            <person name="Grigoriev I.V."/>
        </authorList>
    </citation>
    <scope>NUCLEOTIDE SEQUENCE [LARGE SCALE GENOMIC DNA]</scope>
    <source>
        <strain evidence="2 3">PL171</strain>
    </source>
</reference>
<dbReference type="Proteomes" id="UP000193411">
    <property type="component" value="Unassembled WGS sequence"/>
</dbReference>
<keyword evidence="1" id="KW-0732">Signal</keyword>
<gene>
    <name evidence="2" type="ORF">BCR44DRAFT_177891</name>
</gene>
<evidence type="ECO:0000313" key="2">
    <source>
        <dbReference type="EMBL" id="ORZ30483.1"/>
    </source>
</evidence>
<organism evidence="2 3">
    <name type="scientific">Catenaria anguillulae PL171</name>
    <dbReference type="NCBI Taxonomy" id="765915"/>
    <lineage>
        <taxon>Eukaryota</taxon>
        <taxon>Fungi</taxon>
        <taxon>Fungi incertae sedis</taxon>
        <taxon>Blastocladiomycota</taxon>
        <taxon>Blastocladiomycetes</taxon>
        <taxon>Blastocladiales</taxon>
        <taxon>Catenariaceae</taxon>
        <taxon>Catenaria</taxon>
    </lineage>
</organism>
<dbReference type="EMBL" id="MCFL01000084">
    <property type="protein sequence ID" value="ORZ30483.1"/>
    <property type="molecule type" value="Genomic_DNA"/>
</dbReference>
<comment type="caution">
    <text evidence="2">The sequence shown here is derived from an EMBL/GenBank/DDBJ whole genome shotgun (WGS) entry which is preliminary data.</text>
</comment>
<evidence type="ECO:0000313" key="3">
    <source>
        <dbReference type="Proteomes" id="UP000193411"/>
    </source>
</evidence>
<proteinExistence type="predicted"/>
<keyword evidence="3" id="KW-1185">Reference proteome</keyword>
<feature type="chain" id="PRO_5013367947" evidence="1">
    <location>
        <begin position="24"/>
        <end position="115"/>
    </location>
</feature>
<evidence type="ECO:0000256" key="1">
    <source>
        <dbReference type="SAM" id="SignalP"/>
    </source>
</evidence>
<feature type="signal peptide" evidence="1">
    <location>
        <begin position="1"/>
        <end position="23"/>
    </location>
</feature>
<sequence length="115" mass="12873">MAFWLPHQLFHLVPLYRTTYLFASLIIAQSPRTCCRPAGFGTWVCADKFQPLFSLTYWSLPTLSGKIARLAPCLHRPPASDALLSCWLPLLATLDMLMNVFVDGRGELTVGFVSN</sequence>
<accession>A0A1Y2H9W2</accession>
<name>A0A1Y2H9W2_9FUNG</name>
<protein>
    <submittedName>
        <fullName evidence="2">Uncharacterized protein</fullName>
    </submittedName>
</protein>
<dbReference type="AlphaFoldDB" id="A0A1Y2H9W2"/>